<name>A0A0H3KUU0_BURM1</name>
<dbReference type="InterPro" id="IPR005475">
    <property type="entry name" value="Transketolase-like_Pyr-bd"/>
</dbReference>
<dbReference type="Pfam" id="PF13292">
    <property type="entry name" value="DXP_synthase_N"/>
    <property type="match status" value="1"/>
</dbReference>
<dbReference type="GO" id="GO:0005829">
    <property type="term" value="C:cytosol"/>
    <property type="evidence" value="ECO:0007669"/>
    <property type="project" value="TreeGrafter"/>
</dbReference>
<comment type="cofactor">
    <cofactor evidence="11">
        <name>thiamine diphosphate</name>
        <dbReference type="ChEBI" id="CHEBI:58937"/>
    </cofactor>
    <text evidence="11">Binds 1 thiamine pyrophosphate per subunit.</text>
</comment>
<dbReference type="GO" id="GO:0019288">
    <property type="term" value="P:isopentenyl diphosphate biosynthetic process, methylerythritol 4-phosphate pathway"/>
    <property type="evidence" value="ECO:0007669"/>
    <property type="project" value="TreeGrafter"/>
</dbReference>
<dbReference type="InterPro" id="IPR009014">
    <property type="entry name" value="Transketo_C/PFOR_II"/>
</dbReference>
<feature type="binding site" evidence="11">
    <location>
        <position position="146"/>
    </location>
    <ligand>
        <name>Mg(2+)</name>
        <dbReference type="ChEBI" id="CHEBI:18420"/>
    </ligand>
</feature>
<evidence type="ECO:0000256" key="7">
    <source>
        <dbReference type="ARBA" id="ARBA00022977"/>
    </source>
</evidence>
<keyword evidence="6 11" id="KW-0460">Magnesium</keyword>
<organism evidence="13 14">
    <name type="scientific">Burkholderia multivorans (strain ATCC 17616 / 249)</name>
    <dbReference type="NCBI Taxonomy" id="395019"/>
    <lineage>
        <taxon>Bacteria</taxon>
        <taxon>Pseudomonadati</taxon>
        <taxon>Pseudomonadota</taxon>
        <taxon>Betaproteobacteria</taxon>
        <taxon>Burkholderiales</taxon>
        <taxon>Burkholderiaceae</taxon>
        <taxon>Burkholderia</taxon>
        <taxon>Burkholderia cepacia complex</taxon>
    </lineage>
</organism>
<sequence>MATTLQDIRFPADLRRLPVHALRPLADELRAFVLDSVAKTGGHLASNLGSVEVAIALHYVFDTPYDRIVWDVGHQSYPHKILTGRRDAMAGIRQSGGISGFPCRTESEYDAFGTAHSSTSISAALGMVHAARLRGETRHCVAVIGDGALSAGMAFEALNNAGVAGDLPLIVLLNDNDMSISPPVGALRHALGRLTASRTYTQAKRHMQDVLDLAPSIRQLANRMETQVKGWLAPATLFEEFGLNYAGPIDGHDVHALIDALLNLKRVPGPHLLHVVTQKGHGYAHAERDPVGYHGPGKFDPAVGLVPGKAGRPTYARVFSDWLCDEAARDERVVAITPAMRDGSGLVDFERRFPERYFDVAIAEQHAVTFAAGLAAEGMRPVVAIYSTFLQRGYDQLIHDVALQRLSVTFAIDRAGIVGADGATHMGAFDLAYLRCVPNLVVMAPSDENECRQMLHTALHHPGPCAVRYSRGTGPGATIEAELTALPIGVSVVRRASAAAAGRRIAFLAFGTMVAPSLAAAEKLDATVVDMRFVKPIDIKRLSEIARSHDALITVEEGCLHGGAGAACIEALADLRLSRPVLRLGLPDAFIEHGEPEQLLSLIGLDSSGIETAVRRFLARLGWAATSIVTSESNANLLLPQSGGTQGPECRPTELLQAVARQSPNDEGRQRWKNA</sequence>
<dbReference type="KEGG" id="bmj:BMULJ_05583"/>
<dbReference type="AlphaFoldDB" id="A0A0H3KUU0"/>
<keyword evidence="9 11" id="KW-0414">Isoprene biosynthesis</keyword>
<evidence type="ECO:0000256" key="9">
    <source>
        <dbReference type="ARBA" id="ARBA00023229"/>
    </source>
</evidence>
<dbReference type="UniPathway" id="UPA00064">
    <property type="reaction ID" value="UER00091"/>
</dbReference>
<keyword evidence="8 11" id="KW-0786">Thiamine pyrophosphate</keyword>
<feature type="domain" description="Transketolase-like pyrimidine-binding" evidence="12">
    <location>
        <begin position="313"/>
        <end position="477"/>
    </location>
</feature>
<dbReference type="PANTHER" id="PTHR43322">
    <property type="entry name" value="1-D-DEOXYXYLULOSE 5-PHOSPHATE SYNTHASE-RELATED"/>
    <property type="match status" value="1"/>
</dbReference>
<comment type="cofactor">
    <cofactor evidence="11">
        <name>Mg(2+)</name>
        <dbReference type="ChEBI" id="CHEBI:18420"/>
    </cofactor>
    <text evidence="11">Binds 1 Mg(2+) ion per subunit.</text>
</comment>
<keyword evidence="7 11" id="KW-0784">Thiamine biosynthesis</keyword>
<dbReference type="Gene3D" id="3.40.50.970">
    <property type="match status" value="2"/>
</dbReference>
<dbReference type="Pfam" id="PF02780">
    <property type="entry name" value="Transketolase_C"/>
    <property type="match status" value="1"/>
</dbReference>
<evidence type="ECO:0000256" key="3">
    <source>
        <dbReference type="ARBA" id="ARBA00011738"/>
    </source>
</evidence>
<evidence type="ECO:0000256" key="10">
    <source>
        <dbReference type="ARBA" id="ARBA00055605"/>
    </source>
</evidence>
<dbReference type="NCBIfam" id="TIGR00204">
    <property type="entry name" value="dxs"/>
    <property type="match status" value="1"/>
</dbReference>
<dbReference type="RefSeq" id="WP_012218288.1">
    <property type="nucleotide sequence ID" value="NC_010087.1"/>
</dbReference>
<feature type="binding site" evidence="11">
    <location>
        <begin position="115"/>
        <end position="117"/>
    </location>
    <ligand>
        <name>thiamine diphosphate</name>
        <dbReference type="ChEBI" id="CHEBI:58937"/>
    </ligand>
</feature>
<dbReference type="InterPro" id="IPR029061">
    <property type="entry name" value="THDP-binding"/>
</dbReference>
<keyword evidence="5 11" id="KW-0479">Metal-binding</keyword>
<evidence type="ECO:0000313" key="14">
    <source>
        <dbReference type="Proteomes" id="UP000008815"/>
    </source>
</evidence>
<feature type="binding site" evidence="11">
    <location>
        <position position="176"/>
    </location>
    <ligand>
        <name>Mg(2+)</name>
        <dbReference type="ChEBI" id="CHEBI:18420"/>
    </ligand>
</feature>
<dbReference type="GO" id="GO:0008661">
    <property type="term" value="F:1-deoxy-D-xylulose-5-phosphate synthase activity"/>
    <property type="evidence" value="ECO:0007669"/>
    <property type="project" value="UniProtKB-UniRule"/>
</dbReference>
<dbReference type="InterPro" id="IPR020826">
    <property type="entry name" value="Transketolase_BS"/>
</dbReference>
<evidence type="ECO:0000256" key="11">
    <source>
        <dbReference type="HAMAP-Rule" id="MF_00315"/>
    </source>
</evidence>
<dbReference type="PROSITE" id="PS00801">
    <property type="entry name" value="TRANSKETOLASE_1"/>
    <property type="match status" value="1"/>
</dbReference>
<dbReference type="PANTHER" id="PTHR43322:SF5">
    <property type="entry name" value="1-DEOXY-D-XYLULOSE-5-PHOSPHATE SYNTHASE, CHLOROPLASTIC"/>
    <property type="match status" value="1"/>
</dbReference>
<comment type="pathway">
    <text evidence="1 11">Metabolic intermediate biosynthesis; 1-deoxy-D-xylulose 5-phosphate biosynthesis; 1-deoxy-D-xylulose 5-phosphate from D-glyceraldehyde 3-phosphate and pyruvate: step 1/1.</text>
</comment>
<evidence type="ECO:0000256" key="2">
    <source>
        <dbReference type="ARBA" id="ARBA00011081"/>
    </source>
</evidence>
<dbReference type="CDD" id="cd02007">
    <property type="entry name" value="TPP_DXS"/>
    <property type="match status" value="1"/>
</dbReference>
<dbReference type="InterPro" id="IPR033248">
    <property type="entry name" value="Transketolase_C"/>
</dbReference>
<feature type="binding site" evidence="11">
    <location>
        <position position="74"/>
    </location>
    <ligand>
        <name>thiamine diphosphate</name>
        <dbReference type="ChEBI" id="CHEBI:58937"/>
    </ligand>
</feature>
<keyword evidence="14" id="KW-1185">Reference proteome</keyword>
<evidence type="ECO:0000259" key="12">
    <source>
        <dbReference type="SMART" id="SM00861"/>
    </source>
</evidence>
<dbReference type="HAMAP" id="MF_00315">
    <property type="entry name" value="DXP_synth"/>
    <property type="match status" value="1"/>
</dbReference>
<evidence type="ECO:0000256" key="6">
    <source>
        <dbReference type="ARBA" id="ARBA00022842"/>
    </source>
</evidence>
<evidence type="ECO:0000256" key="1">
    <source>
        <dbReference type="ARBA" id="ARBA00004980"/>
    </source>
</evidence>
<keyword evidence="4 11" id="KW-0808">Transferase</keyword>
<dbReference type="GO" id="GO:0030976">
    <property type="term" value="F:thiamine pyrophosphate binding"/>
    <property type="evidence" value="ECO:0007669"/>
    <property type="project" value="UniProtKB-UniRule"/>
</dbReference>
<dbReference type="EC" id="2.2.1.7" evidence="11"/>
<dbReference type="Pfam" id="PF02779">
    <property type="entry name" value="Transket_pyr"/>
    <property type="match status" value="1"/>
</dbReference>
<comment type="subunit">
    <text evidence="3 11">Homodimer.</text>
</comment>
<dbReference type="GO" id="GO:0009228">
    <property type="term" value="P:thiamine biosynthetic process"/>
    <property type="evidence" value="ECO:0007669"/>
    <property type="project" value="UniProtKB-UniRule"/>
</dbReference>
<dbReference type="SMART" id="SM00861">
    <property type="entry name" value="Transket_pyr"/>
    <property type="match status" value="1"/>
</dbReference>
<proteinExistence type="inferred from homology"/>
<dbReference type="InterPro" id="IPR005477">
    <property type="entry name" value="Dxylulose-5-P_synthase"/>
</dbReference>
<evidence type="ECO:0000256" key="5">
    <source>
        <dbReference type="ARBA" id="ARBA00022723"/>
    </source>
</evidence>
<dbReference type="FunFam" id="3.40.50.970:FF:000005">
    <property type="entry name" value="1-deoxy-D-xylulose-5-phosphate synthase"/>
    <property type="match status" value="1"/>
</dbReference>
<dbReference type="eggNOG" id="COG1154">
    <property type="taxonomic scope" value="Bacteria"/>
</dbReference>
<dbReference type="CDD" id="cd07033">
    <property type="entry name" value="TPP_PYR_DXS_TK_like"/>
    <property type="match status" value="1"/>
</dbReference>
<feature type="binding site" evidence="11">
    <location>
        <position position="364"/>
    </location>
    <ligand>
        <name>thiamine diphosphate</name>
        <dbReference type="ChEBI" id="CHEBI:58937"/>
    </ligand>
</feature>
<evidence type="ECO:0000256" key="4">
    <source>
        <dbReference type="ARBA" id="ARBA00022679"/>
    </source>
</evidence>
<reference evidence="13 14" key="1">
    <citation type="submission" date="2007-04" db="EMBL/GenBank/DDBJ databases">
        <title>Complete genome sequence of Burkholderia multivorans ATCC 17616.</title>
        <authorList>
            <person name="Ohtsubo Y."/>
            <person name="Yamashita A."/>
            <person name="Kurokawa K."/>
            <person name="Takami H."/>
            <person name="Yuhara S."/>
            <person name="Nishiyama E."/>
            <person name="Endo R."/>
            <person name="Miyazaki R."/>
            <person name="Ono A."/>
            <person name="Yano K."/>
            <person name="Ito M."/>
            <person name="Sota M."/>
            <person name="Yuji N."/>
            <person name="Hattori M."/>
            <person name="Tsuda M."/>
        </authorList>
    </citation>
    <scope>NUCLEOTIDE SEQUENCE [LARGE SCALE GENOMIC DNA]</scope>
    <source>
        <strain evidence="14">ATCC 17616 / 249</strain>
    </source>
</reference>
<evidence type="ECO:0000256" key="8">
    <source>
        <dbReference type="ARBA" id="ARBA00023052"/>
    </source>
</evidence>
<dbReference type="PROSITE" id="PS00802">
    <property type="entry name" value="TRANSKETOLASE_2"/>
    <property type="match status" value="1"/>
</dbReference>
<evidence type="ECO:0000313" key="13">
    <source>
        <dbReference type="EMBL" id="BAG47411.1"/>
    </source>
</evidence>
<comment type="catalytic activity">
    <reaction evidence="11">
        <text>D-glyceraldehyde 3-phosphate + pyruvate + H(+) = 1-deoxy-D-xylulose 5-phosphate + CO2</text>
        <dbReference type="Rhea" id="RHEA:12605"/>
        <dbReference type="ChEBI" id="CHEBI:15361"/>
        <dbReference type="ChEBI" id="CHEBI:15378"/>
        <dbReference type="ChEBI" id="CHEBI:16526"/>
        <dbReference type="ChEBI" id="CHEBI:57792"/>
        <dbReference type="ChEBI" id="CHEBI:59776"/>
        <dbReference type="EC" id="2.2.1.7"/>
    </reaction>
</comment>
<dbReference type="SUPFAM" id="SSF52922">
    <property type="entry name" value="TK C-terminal domain-like"/>
    <property type="match status" value="1"/>
</dbReference>
<dbReference type="Gene3D" id="3.40.50.920">
    <property type="match status" value="1"/>
</dbReference>
<dbReference type="EMBL" id="AP009387">
    <property type="protein sequence ID" value="BAG47411.1"/>
    <property type="molecule type" value="Genomic_DNA"/>
</dbReference>
<dbReference type="STRING" id="395019.BMULJ_05583"/>
<dbReference type="GO" id="GO:0016114">
    <property type="term" value="P:terpenoid biosynthetic process"/>
    <property type="evidence" value="ECO:0007669"/>
    <property type="project" value="UniProtKB-UniRule"/>
</dbReference>
<dbReference type="FunFam" id="3.40.50.920:FF:000002">
    <property type="entry name" value="1-deoxy-D-xylulose-5-phosphate synthase"/>
    <property type="match status" value="1"/>
</dbReference>
<comment type="similarity">
    <text evidence="2 11">Belongs to the transketolase family. DXPS subfamily.</text>
</comment>
<protein>
    <recommendedName>
        <fullName evidence="11">1-deoxy-D-xylulose-5-phosphate synthase</fullName>
        <ecNumber evidence="11">2.2.1.7</ecNumber>
    </recommendedName>
    <alternativeName>
        <fullName evidence="11">1-deoxyxylulose-5-phosphate synthase</fullName>
        <shortName evidence="11">DXP synthase</shortName>
        <shortName evidence="11">DXPS</shortName>
    </alternativeName>
</protein>
<dbReference type="KEGG" id="bmu:Bmul_5943"/>
<gene>
    <name evidence="11 13" type="primary">dxs</name>
    <name evidence="13" type="ordered locus">BMULJ_05583</name>
</gene>
<dbReference type="NCBIfam" id="NF003933">
    <property type="entry name" value="PRK05444.2-2"/>
    <property type="match status" value="1"/>
</dbReference>
<dbReference type="HOGENOM" id="CLU_009227_1_4_4"/>
<accession>A0A0H3KUU0</accession>
<comment type="function">
    <text evidence="10 11">Catalyzes the acyloin condensation reaction between C atoms 2 and 3 of pyruvate and glyceraldehyde 3-phosphate to yield 1-deoxy-D-xylulose-5-phosphate (DXP).</text>
</comment>
<dbReference type="GO" id="GO:0000287">
    <property type="term" value="F:magnesium ion binding"/>
    <property type="evidence" value="ECO:0007669"/>
    <property type="project" value="UniProtKB-UniRule"/>
</dbReference>
<feature type="binding site" evidence="11">
    <location>
        <begin position="147"/>
        <end position="148"/>
    </location>
    <ligand>
        <name>thiamine diphosphate</name>
        <dbReference type="ChEBI" id="CHEBI:58937"/>
    </ligand>
</feature>
<dbReference type="Proteomes" id="UP000008815">
    <property type="component" value="Chromosome 3"/>
</dbReference>
<dbReference type="InterPro" id="IPR049557">
    <property type="entry name" value="Transketolase_CS"/>
</dbReference>
<feature type="binding site" evidence="11">
    <location>
        <position position="283"/>
    </location>
    <ligand>
        <name>thiamine diphosphate</name>
        <dbReference type="ChEBI" id="CHEBI:58937"/>
    </ligand>
</feature>
<dbReference type="SUPFAM" id="SSF52518">
    <property type="entry name" value="Thiamin diphosphate-binding fold (THDP-binding)"/>
    <property type="match status" value="2"/>
</dbReference>
<feature type="binding site" evidence="11">
    <location>
        <position position="176"/>
    </location>
    <ligand>
        <name>thiamine diphosphate</name>
        <dbReference type="ChEBI" id="CHEBI:58937"/>
    </ligand>
</feature>